<dbReference type="SUPFAM" id="SSF47413">
    <property type="entry name" value="lambda repressor-like DNA-binding domains"/>
    <property type="match status" value="1"/>
</dbReference>
<protein>
    <submittedName>
        <fullName evidence="3">Transcriptional regulator</fullName>
    </submittedName>
</protein>
<dbReference type="PANTHER" id="PTHR46797:SF11">
    <property type="entry name" value="HTH-TYPE TRANSCRIPTIONAL REGULATOR PUUR"/>
    <property type="match status" value="1"/>
</dbReference>
<dbReference type="FunFam" id="1.10.260.40:FF:000016">
    <property type="entry name" value="HTH-type transcriptional regulator PuuR"/>
    <property type="match status" value="1"/>
</dbReference>
<dbReference type="Gene3D" id="2.60.120.10">
    <property type="entry name" value="Jelly Rolls"/>
    <property type="match status" value="1"/>
</dbReference>
<dbReference type="InterPro" id="IPR013096">
    <property type="entry name" value="Cupin_2"/>
</dbReference>
<dbReference type="CDD" id="cd02209">
    <property type="entry name" value="cupin_XRE_C"/>
    <property type="match status" value="1"/>
</dbReference>
<dbReference type="RefSeq" id="WP_034937682.1">
    <property type="nucleotide sequence ID" value="NZ_JFHN01000050.1"/>
</dbReference>
<dbReference type="STRING" id="69222.BG55_12105"/>
<dbReference type="Gene3D" id="1.10.260.40">
    <property type="entry name" value="lambda repressor-like DNA-binding domains"/>
    <property type="match status" value="1"/>
</dbReference>
<comment type="caution">
    <text evidence="3">The sequence shown here is derived from an EMBL/GenBank/DDBJ whole genome shotgun (WGS) entry which is preliminary data.</text>
</comment>
<dbReference type="PATRIC" id="fig|69222.5.peg.2494"/>
<dbReference type="EMBL" id="JFHN01000050">
    <property type="protein sequence ID" value="EXU75187.1"/>
    <property type="molecule type" value="Genomic_DNA"/>
</dbReference>
<dbReference type="Pfam" id="PF01381">
    <property type="entry name" value="HTH_3"/>
    <property type="match status" value="1"/>
</dbReference>
<dbReference type="InterPro" id="IPR050807">
    <property type="entry name" value="TransReg_Diox_bact_type"/>
</dbReference>
<dbReference type="Pfam" id="PF07883">
    <property type="entry name" value="Cupin_2"/>
    <property type="match status" value="1"/>
</dbReference>
<evidence type="ECO:0000313" key="3">
    <source>
        <dbReference type="EMBL" id="EXU75187.1"/>
    </source>
</evidence>
<dbReference type="NCBIfam" id="NF007408">
    <property type="entry name" value="PRK09943.1"/>
    <property type="match status" value="1"/>
</dbReference>
<evidence type="ECO:0000256" key="1">
    <source>
        <dbReference type="ARBA" id="ARBA00023125"/>
    </source>
</evidence>
<dbReference type="InterPro" id="IPR010982">
    <property type="entry name" value="Lambda_DNA-bd_dom_sf"/>
</dbReference>
<evidence type="ECO:0000313" key="4">
    <source>
        <dbReference type="Proteomes" id="UP000019918"/>
    </source>
</evidence>
<dbReference type="SMART" id="SM00530">
    <property type="entry name" value="HTH_XRE"/>
    <property type="match status" value="1"/>
</dbReference>
<keyword evidence="4" id="KW-1185">Reference proteome</keyword>
<dbReference type="Proteomes" id="UP000019918">
    <property type="component" value="Unassembled WGS sequence"/>
</dbReference>
<evidence type="ECO:0000259" key="2">
    <source>
        <dbReference type="PROSITE" id="PS50943"/>
    </source>
</evidence>
<dbReference type="SUPFAM" id="SSF51182">
    <property type="entry name" value="RmlC-like cupins"/>
    <property type="match status" value="1"/>
</dbReference>
<dbReference type="PANTHER" id="PTHR46797">
    <property type="entry name" value="HTH-TYPE TRANSCRIPTIONAL REGULATOR"/>
    <property type="match status" value="1"/>
</dbReference>
<reference evidence="3 4" key="1">
    <citation type="submission" date="2014-02" db="EMBL/GenBank/DDBJ databases">
        <title>Draft genome of Erwinia mallotivora strain BT-MARDI, a papaya dieback pathogen.</title>
        <authorList>
            <person name="Redzuan R."/>
            <person name="Abu Bakar N."/>
            <person name="Badrun R."/>
            <person name="Mohd Raih M.F."/>
            <person name="Rozano L."/>
            <person name="Mat Amin N."/>
        </authorList>
    </citation>
    <scope>NUCLEOTIDE SEQUENCE [LARGE SCALE GENOMIC DNA]</scope>
    <source>
        <strain evidence="3 4">BT-MARDI</strain>
    </source>
</reference>
<dbReference type="InterPro" id="IPR011051">
    <property type="entry name" value="RmlC_Cupin_sf"/>
</dbReference>
<gene>
    <name evidence="3" type="ORF">BG55_12105</name>
</gene>
<dbReference type="GO" id="GO:0005829">
    <property type="term" value="C:cytosol"/>
    <property type="evidence" value="ECO:0007669"/>
    <property type="project" value="TreeGrafter"/>
</dbReference>
<dbReference type="InterPro" id="IPR014710">
    <property type="entry name" value="RmlC-like_jellyroll"/>
</dbReference>
<name>A0A014PWE9_9GAMM</name>
<dbReference type="CDD" id="cd00093">
    <property type="entry name" value="HTH_XRE"/>
    <property type="match status" value="1"/>
</dbReference>
<dbReference type="OrthoDB" id="9814751at2"/>
<dbReference type="AlphaFoldDB" id="A0A014PWE9"/>
<keyword evidence="1" id="KW-0238">DNA-binding</keyword>
<accession>A0A014PWE9</accession>
<dbReference type="PROSITE" id="PS50943">
    <property type="entry name" value="HTH_CROC1"/>
    <property type="match status" value="1"/>
</dbReference>
<feature type="domain" description="HTH cro/C1-type" evidence="2">
    <location>
        <begin position="12"/>
        <end position="66"/>
    </location>
</feature>
<sequence>MNEGSLAPGRRLSEIRQQMGLSQRRVAELSGLTHSAISTIEQDKVSPAVSTLQKLLKVYGLSLSEFFSEPVKAKTPKVVIDEQDLIDIGSQGVSLRLIHNGNPQRTLAMLLETYEPGATTGEKIRHQGEETGTLLEGQITLTIGGQSFHLHAGQSYVIDTGNPHSFTNSSAQRCRIISAHTPATL</sequence>
<proteinExistence type="predicted"/>
<organism evidence="3 4">
    <name type="scientific">Erwinia mallotivora</name>
    <dbReference type="NCBI Taxonomy" id="69222"/>
    <lineage>
        <taxon>Bacteria</taxon>
        <taxon>Pseudomonadati</taxon>
        <taxon>Pseudomonadota</taxon>
        <taxon>Gammaproteobacteria</taxon>
        <taxon>Enterobacterales</taxon>
        <taxon>Erwiniaceae</taxon>
        <taxon>Erwinia</taxon>
    </lineage>
</organism>
<dbReference type="InterPro" id="IPR001387">
    <property type="entry name" value="Cro/C1-type_HTH"/>
</dbReference>
<dbReference type="GO" id="GO:0003700">
    <property type="term" value="F:DNA-binding transcription factor activity"/>
    <property type="evidence" value="ECO:0007669"/>
    <property type="project" value="TreeGrafter"/>
</dbReference>
<dbReference type="GO" id="GO:0003677">
    <property type="term" value="F:DNA binding"/>
    <property type="evidence" value="ECO:0007669"/>
    <property type="project" value="UniProtKB-KW"/>
</dbReference>